<dbReference type="RefSeq" id="WP_343787229.1">
    <property type="nucleotide sequence ID" value="NZ_BAAAFH010000011.1"/>
</dbReference>
<evidence type="ECO:0000313" key="4">
    <source>
        <dbReference type="Proteomes" id="UP001501126"/>
    </source>
</evidence>
<feature type="signal peptide" evidence="2">
    <location>
        <begin position="1"/>
        <end position="20"/>
    </location>
</feature>
<evidence type="ECO:0000313" key="3">
    <source>
        <dbReference type="EMBL" id="GAA0875587.1"/>
    </source>
</evidence>
<feature type="chain" id="PRO_5047355718" description="T9SS type A sorting domain-containing protein" evidence="2">
    <location>
        <begin position="21"/>
        <end position="615"/>
    </location>
</feature>
<gene>
    <name evidence="3" type="ORF">GCM10009118_19960</name>
</gene>
<dbReference type="Proteomes" id="UP001501126">
    <property type="component" value="Unassembled WGS sequence"/>
</dbReference>
<proteinExistence type="predicted"/>
<evidence type="ECO:0000256" key="2">
    <source>
        <dbReference type="SAM" id="SignalP"/>
    </source>
</evidence>
<sequence>MKKATLIACAILFSISSIYSQSNDCVTSGAGELTVGTSCSPVTFNSSNNTKYWNSASGCSGSNNDDAWGWFTATSSSTTITFTPDNTGHDAILHLFTGSCSTGMSALTCSNSGGNGASETITYATTPGQVYMVRVQRNGSNQTMNGTICVYSSAPVSICNNLTVSTTNFSQTGLTTCGAGDDFSSSDVCEDSYMNGDDFVIEYTPTTTGCVSISLTNTDTYTGIFATDECPSSPTATCLGSVTNSAGNPTLVSLSITAGQTYYLTVSTWPSPQCTPFDITISTITCPIVPTNVTCGAMDPICSGSPIAFTAAADGSEAEPGNNYDCLDSQPNPSWYYLEISQAGDLVIDITAADDVDYAIWGPFTDLTNAQANCGSYTTPVDCSFSISETEQAFVSGVSVGEVYVLLVTNYADVVQTIFVNEAASNSAATDCSIVPLPVELVNFEVSKLENHNLLSWRTKTELNNDYFIVQRSLDGELWETIGFVDGNGTSNAEHIYYFEDRIIESGISYYRFKQVDFDGAFQFSPIRSINRSKENNSTDLYPVPSHGGFTIASSGKTIKDVLISDIAGRKILVQIIQKTDTFFKAELAKNAEGIYNVIIIYEDGSEEVRKLIVE</sequence>
<organism evidence="3 4">
    <name type="scientific">Wandonia haliotis</name>
    <dbReference type="NCBI Taxonomy" id="574963"/>
    <lineage>
        <taxon>Bacteria</taxon>
        <taxon>Pseudomonadati</taxon>
        <taxon>Bacteroidota</taxon>
        <taxon>Flavobacteriia</taxon>
        <taxon>Flavobacteriales</taxon>
        <taxon>Crocinitomicaceae</taxon>
        <taxon>Wandonia</taxon>
    </lineage>
</organism>
<accession>A0ABN1MQS1</accession>
<evidence type="ECO:0000256" key="1">
    <source>
        <dbReference type="ARBA" id="ARBA00022729"/>
    </source>
</evidence>
<comment type="caution">
    <text evidence="3">The sequence shown here is derived from an EMBL/GenBank/DDBJ whole genome shotgun (WGS) entry which is preliminary data.</text>
</comment>
<dbReference type="NCBIfam" id="TIGR04183">
    <property type="entry name" value="Por_Secre_tail"/>
    <property type="match status" value="1"/>
</dbReference>
<dbReference type="Gene3D" id="2.60.120.380">
    <property type="match status" value="1"/>
</dbReference>
<dbReference type="EMBL" id="BAAAFH010000011">
    <property type="protein sequence ID" value="GAA0875587.1"/>
    <property type="molecule type" value="Genomic_DNA"/>
</dbReference>
<evidence type="ECO:0008006" key="5">
    <source>
        <dbReference type="Google" id="ProtNLM"/>
    </source>
</evidence>
<name>A0ABN1MQS1_9FLAO</name>
<dbReference type="InterPro" id="IPR026444">
    <property type="entry name" value="Secre_tail"/>
</dbReference>
<reference evidence="3 4" key="1">
    <citation type="journal article" date="2019" name="Int. J. Syst. Evol. Microbiol.">
        <title>The Global Catalogue of Microorganisms (GCM) 10K type strain sequencing project: providing services to taxonomists for standard genome sequencing and annotation.</title>
        <authorList>
            <consortium name="The Broad Institute Genomics Platform"/>
            <consortium name="The Broad Institute Genome Sequencing Center for Infectious Disease"/>
            <person name="Wu L."/>
            <person name="Ma J."/>
        </authorList>
    </citation>
    <scope>NUCLEOTIDE SEQUENCE [LARGE SCALE GENOMIC DNA]</scope>
    <source>
        <strain evidence="3 4">JCM 16083</strain>
    </source>
</reference>
<keyword evidence="4" id="KW-1185">Reference proteome</keyword>
<protein>
    <recommendedName>
        <fullName evidence="5">T9SS type A sorting domain-containing protein</fullName>
    </recommendedName>
</protein>
<keyword evidence="1 2" id="KW-0732">Signal</keyword>